<protein>
    <submittedName>
        <fullName evidence="16">TonB-dependent receptor</fullName>
    </submittedName>
</protein>
<keyword evidence="2 11" id="KW-0813">Transport</keyword>
<dbReference type="Pfam" id="PF07715">
    <property type="entry name" value="Plug"/>
    <property type="match status" value="1"/>
</dbReference>
<evidence type="ECO:0000256" key="7">
    <source>
        <dbReference type="ARBA" id="ARBA00023065"/>
    </source>
</evidence>
<dbReference type="OrthoDB" id="127311at2"/>
<dbReference type="InterPro" id="IPR000531">
    <property type="entry name" value="Beta-barrel_TonB"/>
</dbReference>
<comment type="similarity">
    <text evidence="11 12">Belongs to the TonB-dependent receptor family.</text>
</comment>
<dbReference type="InterPro" id="IPR012910">
    <property type="entry name" value="Plug_dom"/>
</dbReference>
<evidence type="ECO:0000256" key="11">
    <source>
        <dbReference type="PROSITE-ProRule" id="PRU01360"/>
    </source>
</evidence>
<dbReference type="Pfam" id="PF00593">
    <property type="entry name" value="TonB_dep_Rec_b-barrel"/>
    <property type="match status" value="1"/>
</dbReference>
<evidence type="ECO:0000256" key="6">
    <source>
        <dbReference type="ARBA" id="ARBA00023004"/>
    </source>
</evidence>
<proteinExistence type="inferred from homology"/>
<dbReference type="GO" id="GO:0009279">
    <property type="term" value="C:cell outer membrane"/>
    <property type="evidence" value="ECO:0007669"/>
    <property type="project" value="UniProtKB-SubCell"/>
</dbReference>
<name>A0A4Q9QVW3_9GAMM</name>
<accession>A0A4Q9QVW3</accession>
<evidence type="ECO:0000313" key="16">
    <source>
        <dbReference type="EMBL" id="TBU87906.1"/>
    </source>
</evidence>
<keyword evidence="4" id="KW-0410">Iron transport</keyword>
<keyword evidence="10 11" id="KW-0998">Cell outer membrane</keyword>
<sequence>MNTRKALLPLHASGTRLPVLASAILLAIQAPDLLAAQATEEEAVLPKLTVTAQKRVEQAQDVAVALTPLTGKDLQERGITNINQLQYQTPNLEIDPTYGSDQTQFRIRGVGLRDYATNNTSTVGVYVDEVAYPFTVQTQGLLFDLDRVEILRGPQGTLYGRNSTGGAVNFITRKPTRAPEAEVKVGYGSNDYKTLEGFVSGPLTDTLRGRLSYAGKDGGAWQENRVTGQKLGDKDINAFRGQLEWDASDALRFNLIANYGRDQSDSRGARLYQGLLPRNISGQTNYASIAPDRRQHYTGWGVSPGFAAATGLSLDDKPHRDNTSKGISLTTDWALDDHLSVTSITAYNRLDRNEYIDWDGSAIAQSDEFFDTVIKVFSQELRLASEGNGPLDWVVGGYYARERLDEQFFSDFSEYRGLGNIYLTEYGQRAETISLFGQGRYALADDWTLVFGVRQEHERRTLNDYVTGYLNDRAPALDQSLRSDETSAKLGLEWRPAVGHLLYASISRGVKSGGFTTYNTNATLASSLTEPFQPEKLLAYEIGFKSDLTQALRLNGAAFFYDYRDQQYQSQVWINQDVGNVGRLINIPRSEIWGAELELQWQPLANLNISQYIGFKAGRYQDFQGLDSSATAANGYAFPVYNNFDNDNLTNFPETSYGGALRYNRVLGPLEWTGSFDYAYHDTLNSSTTGRSTNHYWLANARLAAAPQGGNWELALYARNLFDKEYDLYKGSFLSNAQMAHSGEPRNFGVEATYRFF</sequence>
<evidence type="ECO:0000256" key="13">
    <source>
        <dbReference type="SAM" id="SignalP"/>
    </source>
</evidence>
<keyword evidence="5 11" id="KW-0812">Transmembrane</keyword>
<evidence type="ECO:0000259" key="14">
    <source>
        <dbReference type="Pfam" id="PF00593"/>
    </source>
</evidence>
<evidence type="ECO:0000256" key="12">
    <source>
        <dbReference type="RuleBase" id="RU003357"/>
    </source>
</evidence>
<dbReference type="PROSITE" id="PS52016">
    <property type="entry name" value="TONB_DEPENDENT_REC_3"/>
    <property type="match status" value="1"/>
</dbReference>
<dbReference type="CDD" id="cd01347">
    <property type="entry name" value="ligand_gated_channel"/>
    <property type="match status" value="1"/>
</dbReference>
<evidence type="ECO:0000256" key="5">
    <source>
        <dbReference type="ARBA" id="ARBA00022692"/>
    </source>
</evidence>
<dbReference type="PANTHER" id="PTHR32552:SF81">
    <property type="entry name" value="TONB-DEPENDENT OUTER MEMBRANE RECEPTOR"/>
    <property type="match status" value="1"/>
</dbReference>
<organism evidence="16 17">
    <name type="scientific">Stutzerimonas kirkiae</name>
    <dbReference type="NCBI Taxonomy" id="2211392"/>
    <lineage>
        <taxon>Bacteria</taxon>
        <taxon>Pseudomonadati</taxon>
        <taxon>Pseudomonadota</taxon>
        <taxon>Gammaproteobacteria</taxon>
        <taxon>Pseudomonadales</taxon>
        <taxon>Pseudomonadaceae</taxon>
        <taxon>Stutzerimonas</taxon>
    </lineage>
</organism>
<keyword evidence="6" id="KW-0408">Iron</keyword>
<keyword evidence="8 12" id="KW-0798">TonB box</keyword>
<dbReference type="RefSeq" id="WP_131185159.1">
    <property type="nucleotide sequence ID" value="NZ_QJUO01000022.1"/>
</dbReference>
<dbReference type="PANTHER" id="PTHR32552">
    <property type="entry name" value="FERRICHROME IRON RECEPTOR-RELATED"/>
    <property type="match status" value="1"/>
</dbReference>
<dbReference type="SUPFAM" id="SSF56935">
    <property type="entry name" value="Porins"/>
    <property type="match status" value="1"/>
</dbReference>
<dbReference type="InterPro" id="IPR039426">
    <property type="entry name" value="TonB-dep_rcpt-like"/>
</dbReference>
<dbReference type="Gene3D" id="2.40.170.20">
    <property type="entry name" value="TonB-dependent receptor, beta-barrel domain"/>
    <property type="match status" value="1"/>
</dbReference>
<feature type="domain" description="TonB-dependent receptor-like beta-barrel" evidence="14">
    <location>
        <begin position="282"/>
        <end position="721"/>
    </location>
</feature>
<evidence type="ECO:0000256" key="4">
    <source>
        <dbReference type="ARBA" id="ARBA00022496"/>
    </source>
</evidence>
<keyword evidence="7" id="KW-0406">Ion transport</keyword>
<reference evidence="16 17" key="1">
    <citation type="submission" date="2018-06" db="EMBL/GenBank/DDBJ databases">
        <title>Three novel Pseudomonas species isolated from symptomatic oak.</title>
        <authorList>
            <person name="Bueno-Gonzalez V."/>
            <person name="Brady C."/>
        </authorList>
    </citation>
    <scope>NUCLEOTIDE SEQUENCE [LARGE SCALE GENOMIC DNA]</scope>
    <source>
        <strain evidence="16 17">P17C</strain>
    </source>
</reference>
<gene>
    <name evidence="16" type="ORF">DNJ96_18680</name>
</gene>
<evidence type="ECO:0000313" key="17">
    <source>
        <dbReference type="Proteomes" id="UP000292639"/>
    </source>
</evidence>
<keyword evidence="3 11" id="KW-1134">Transmembrane beta strand</keyword>
<keyword evidence="16" id="KW-0675">Receptor</keyword>
<evidence type="ECO:0000256" key="9">
    <source>
        <dbReference type="ARBA" id="ARBA00023136"/>
    </source>
</evidence>
<evidence type="ECO:0000256" key="1">
    <source>
        <dbReference type="ARBA" id="ARBA00004571"/>
    </source>
</evidence>
<comment type="caution">
    <text evidence="16">The sequence shown here is derived from an EMBL/GenBank/DDBJ whole genome shotgun (WGS) entry which is preliminary data.</text>
</comment>
<dbReference type="AlphaFoldDB" id="A0A4Q9QVW3"/>
<evidence type="ECO:0000256" key="2">
    <source>
        <dbReference type="ARBA" id="ARBA00022448"/>
    </source>
</evidence>
<keyword evidence="17" id="KW-1185">Reference proteome</keyword>
<dbReference type="EMBL" id="QJUP01000044">
    <property type="protein sequence ID" value="TBU87906.1"/>
    <property type="molecule type" value="Genomic_DNA"/>
</dbReference>
<feature type="chain" id="PRO_5020581989" evidence="13">
    <location>
        <begin position="22"/>
        <end position="757"/>
    </location>
</feature>
<evidence type="ECO:0000256" key="3">
    <source>
        <dbReference type="ARBA" id="ARBA00022452"/>
    </source>
</evidence>
<dbReference type="Proteomes" id="UP000292639">
    <property type="component" value="Unassembled WGS sequence"/>
</dbReference>
<keyword evidence="13" id="KW-0732">Signal</keyword>
<keyword evidence="9 11" id="KW-0472">Membrane</keyword>
<evidence type="ECO:0000256" key="8">
    <source>
        <dbReference type="ARBA" id="ARBA00023077"/>
    </source>
</evidence>
<feature type="signal peptide" evidence="13">
    <location>
        <begin position="1"/>
        <end position="21"/>
    </location>
</feature>
<evidence type="ECO:0000259" key="15">
    <source>
        <dbReference type="Pfam" id="PF07715"/>
    </source>
</evidence>
<feature type="domain" description="TonB-dependent receptor plug" evidence="15">
    <location>
        <begin position="59"/>
        <end position="167"/>
    </location>
</feature>
<evidence type="ECO:0000256" key="10">
    <source>
        <dbReference type="ARBA" id="ARBA00023237"/>
    </source>
</evidence>
<dbReference type="GO" id="GO:0006826">
    <property type="term" value="P:iron ion transport"/>
    <property type="evidence" value="ECO:0007669"/>
    <property type="project" value="UniProtKB-KW"/>
</dbReference>
<dbReference type="InterPro" id="IPR036942">
    <property type="entry name" value="Beta-barrel_TonB_sf"/>
</dbReference>
<comment type="subcellular location">
    <subcellularLocation>
        <location evidence="1 11">Cell outer membrane</location>
        <topology evidence="1 11">Multi-pass membrane protein</topology>
    </subcellularLocation>
</comment>